<evidence type="ECO:0000313" key="4">
    <source>
        <dbReference type="EMBL" id="KAK7994405.1"/>
    </source>
</evidence>
<comment type="caution">
    <text evidence="4">The sequence shown here is derived from an EMBL/GenBank/DDBJ whole genome shotgun (WGS) entry which is preliminary data.</text>
</comment>
<dbReference type="EMBL" id="JAQQWI010000024">
    <property type="protein sequence ID" value="KAK7994405.1"/>
    <property type="molecule type" value="Genomic_DNA"/>
</dbReference>
<proteinExistence type="predicted"/>
<protein>
    <recommendedName>
        <fullName evidence="3">Zn(2)-C6 fungal-type domain-containing protein</fullName>
    </recommendedName>
</protein>
<gene>
    <name evidence="4" type="ORF">PG991_015993</name>
</gene>
<feature type="domain" description="Zn(2)-C6 fungal-type" evidence="3">
    <location>
        <begin position="139"/>
        <end position="170"/>
    </location>
</feature>
<feature type="compositionally biased region" description="Polar residues" evidence="2">
    <location>
        <begin position="126"/>
        <end position="138"/>
    </location>
</feature>
<feature type="compositionally biased region" description="Low complexity" evidence="2">
    <location>
        <begin position="298"/>
        <end position="317"/>
    </location>
</feature>
<organism evidence="4 5">
    <name type="scientific">Apiospora marii</name>
    <dbReference type="NCBI Taxonomy" id="335849"/>
    <lineage>
        <taxon>Eukaryota</taxon>
        <taxon>Fungi</taxon>
        <taxon>Dikarya</taxon>
        <taxon>Ascomycota</taxon>
        <taxon>Pezizomycotina</taxon>
        <taxon>Sordariomycetes</taxon>
        <taxon>Xylariomycetidae</taxon>
        <taxon>Amphisphaeriales</taxon>
        <taxon>Apiosporaceae</taxon>
        <taxon>Apiospora</taxon>
    </lineage>
</organism>
<feature type="compositionally biased region" description="Pro residues" evidence="2">
    <location>
        <begin position="187"/>
        <end position="196"/>
    </location>
</feature>
<dbReference type="CDD" id="cd00067">
    <property type="entry name" value="GAL4"/>
    <property type="match status" value="1"/>
</dbReference>
<name>A0ABR1R0D8_9PEZI</name>
<dbReference type="PROSITE" id="PS00463">
    <property type="entry name" value="ZN2_CY6_FUNGAL_1"/>
    <property type="match status" value="1"/>
</dbReference>
<dbReference type="InterPro" id="IPR001138">
    <property type="entry name" value="Zn2Cys6_DnaBD"/>
</dbReference>
<dbReference type="SUPFAM" id="SSF57701">
    <property type="entry name" value="Zn2/Cys6 DNA-binding domain"/>
    <property type="match status" value="1"/>
</dbReference>
<sequence length="534" mass="58614">MVPQEDSTGRRQRRCIDDLHGFSSRHVPFLWLIGSPPKAWELTSVRFHWRWYAGPGVGIRDVRCQENRHLAPTAQRMRLTVDIQSNSPVRIMVTSAEIPSQFTSRWVANTGHPVLRAPSVQGRSGDGNSRSPQPRYNSSCNHCRQARIKCSGGTPCNRCANLPGTSPCVYKISQRHGKRKAIDIAPINPPPPPPPMAAGSRSSLQDLQRNVSVDLQGPLQSGSSQEIYKFNGHPFTVPPAISLDDFTFDDTSFLAEGCPRASAEFLNMFPTPISPLSNPVYDLNSTTSNENGPDLAMTTTTTTTSSSNDRHNSSSSSSLHVTDCTCHLENQRLLDRQDQITRGPEKASLDHMLVLMQELSGQLIKYRDCTYCNTKGGEGGGFRHLINMAMLQQSQVTLLCAVAKSPATFFGGGGGGGGGGKHTYDVRSDKNSDHEHPPRFTLGVYQLAPEDDLEHKRLVTLSMARQVEARVACFDDLVRGHQEVGVAGGAEAADTPAELVSINLQWLFNIARHLREQLKTAKSTLERPNWASAL</sequence>
<dbReference type="InterPro" id="IPR036864">
    <property type="entry name" value="Zn2-C6_fun-type_DNA-bd_sf"/>
</dbReference>
<evidence type="ECO:0000259" key="3">
    <source>
        <dbReference type="PROSITE" id="PS50048"/>
    </source>
</evidence>
<evidence type="ECO:0000256" key="1">
    <source>
        <dbReference type="ARBA" id="ARBA00023242"/>
    </source>
</evidence>
<dbReference type="SMART" id="SM00066">
    <property type="entry name" value="GAL4"/>
    <property type="match status" value="1"/>
</dbReference>
<keyword evidence="1" id="KW-0539">Nucleus</keyword>
<keyword evidence="5" id="KW-1185">Reference proteome</keyword>
<dbReference type="Pfam" id="PF00172">
    <property type="entry name" value="Zn_clus"/>
    <property type="match status" value="1"/>
</dbReference>
<accession>A0ABR1R0D8</accession>
<feature type="region of interest" description="Disordered" evidence="2">
    <location>
        <begin position="115"/>
        <end position="138"/>
    </location>
</feature>
<feature type="region of interest" description="Disordered" evidence="2">
    <location>
        <begin position="284"/>
        <end position="317"/>
    </location>
</feature>
<evidence type="ECO:0000256" key="2">
    <source>
        <dbReference type="SAM" id="MobiDB-lite"/>
    </source>
</evidence>
<evidence type="ECO:0000313" key="5">
    <source>
        <dbReference type="Proteomes" id="UP001396898"/>
    </source>
</evidence>
<feature type="region of interest" description="Disordered" evidence="2">
    <location>
        <begin position="183"/>
        <end position="204"/>
    </location>
</feature>
<dbReference type="Proteomes" id="UP001396898">
    <property type="component" value="Unassembled WGS sequence"/>
</dbReference>
<dbReference type="Gene3D" id="4.10.240.10">
    <property type="entry name" value="Zn(2)-C6 fungal-type DNA-binding domain"/>
    <property type="match status" value="1"/>
</dbReference>
<dbReference type="PROSITE" id="PS50048">
    <property type="entry name" value="ZN2_CY6_FUNGAL_2"/>
    <property type="match status" value="1"/>
</dbReference>
<reference evidence="4 5" key="1">
    <citation type="submission" date="2023-01" db="EMBL/GenBank/DDBJ databases">
        <title>Analysis of 21 Apiospora genomes using comparative genomics revels a genus with tremendous synthesis potential of carbohydrate active enzymes and secondary metabolites.</title>
        <authorList>
            <person name="Sorensen T."/>
        </authorList>
    </citation>
    <scope>NUCLEOTIDE SEQUENCE [LARGE SCALE GENOMIC DNA]</scope>
    <source>
        <strain evidence="4 5">CBS 20057</strain>
    </source>
</reference>